<feature type="compositionally biased region" description="Low complexity" evidence="1">
    <location>
        <begin position="536"/>
        <end position="549"/>
    </location>
</feature>
<feature type="compositionally biased region" description="Basic and acidic residues" evidence="1">
    <location>
        <begin position="412"/>
        <end position="423"/>
    </location>
</feature>
<dbReference type="Proteomes" id="UP001175000">
    <property type="component" value="Unassembled WGS sequence"/>
</dbReference>
<dbReference type="AlphaFoldDB" id="A0AA39TLH4"/>
<protein>
    <submittedName>
        <fullName evidence="2">Uncharacterized protein</fullName>
    </submittedName>
</protein>
<keyword evidence="3" id="KW-1185">Reference proteome</keyword>
<accession>A0AA39TLH4</accession>
<feature type="compositionally biased region" description="Basic and acidic residues" evidence="1">
    <location>
        <begin position="479"/>
        <end position="490"/>
    </location>
</feature>
<name>A0AA39TLH4_9PEZI</name>
<dbReference type="EMBL" id="JAULSU010000007">
    <property type="protein sequence ID" value="KAK0611704.1"/>
    <property type="molecule type" value="Genomic_DNA"/>
</dbReference>
<organism evidence="2 3">
    <name type="scientific">Immersiella caudata</name>
    <dbReference type="NCBI Taxonomy" id="314043"/>
    <lineage>
        <taxon>Eukaryota</taxon>
        <taxon>Fungi</taxon>
        <taxon>Dikarya</taxon>
        <taxon>Ascomycota</taxon>
        <taxon>Pezizomycotina</taxon>
        <taxon>Sordariomycetes</taxon>
        <taxon>Sordariomycetidae</taxon>
        <taxon>Sordariales</taxon>
        <taxon>Lasiosphaeriaceae</taxon>
        <taxon>Immersiella</taxon>
    </lineage>
</organism>
<feature type="compositionally biased region" description="Low complexity" evidence="1">
    <location>
        <begin position="448"/>
        <end position="478"/>
    </location>
</feature>
<reference evidence="2" key="1">
    <citation type="submission" date="2023-06" db="EMBL/GenBank/DDBJ databases">
        <title>Genome-scale phylogeny and comparative genomics of the fungal order Sordariales.</title>
        <authorList>
            <consortium name="Lawrence Berkeley National Laboratory"/>
            <person name="Hensen N."/>
            <person name="Bonometti L."/>
            <person name="Westerberg I."/>
            <person name="Brannstrom I.O."/>
            <person name="Guillou S."/>
            <person name="Cros-Aarteil S."/>
            <person name="Calhoun S."/>
            <person name="Haridas S."/>
            <person name="Kuo A."/>
            <person name="Mondo S."/>
            <person name="Pangilinan J."/>
            <person name="Riley R."/>
            <person name="Labutti K."/>
            <person name="Andreopoulos B."/>
            <person name="Lipzen A."/>
            <person name="Chen C."/>
            <person name="Yanf M."/>
            <person name="Daum C."/>
            <person name="Ng V."/>
            <person name="Clum A."/>
            <person name="Steindorff A."/>
            <person name="Ohm R."/>
            <person name="Martin F."/>
            <person name="Silar P."/>
            <person name="Natvig D."/>
            <person name="Lalanne C."/>
            <person name="Gautier V."/>
            <person name="Ament-Velasquez S.L."/>
            <person name="Kruys A."/>
            <person name="Hutchinson M.I."/>
            <person name="Powell A.J."/>
            <person name="Barry K."/>
            <person name="Miller A.N."/>
            <person name="Grigoriev I.V."/>
            <person name="Debuchy R."/>
            <person name="Gladieux P."/>
            <person name="Thoren M.H."/>
            <person name="Johannesson H."/>
        </authorList>
    </citation>
    <scope>NUCLEOTIDE SEQUENCE</scope>
    <source>
        <strain evidence="2">CBS 606.72</strain>
    </source>
</reference>
<feature type="compositionally biased region" description="Basic and acidic residues" evidence="1">
    <location>
        <begin position="348"/>
        <end position="376"/>
    </location>
</feature>
<comment type="caution">
    <text evidence="2">The sequence shown here is derived from an EMBL/GenBank/DDBJ whole genome shotgun (WGS) entry which is preliminary data.</text>
</comment>
<feature type="compositionally biased region" description="Basic and acidic residues" evidence="1">
    <location>
        <begin position="384"/>
        <end position="402"/>
    </location>
</feature>
<evidence type="ECO:0000256" key="1">
    <source>
        <dbReference type="SAM" id="MobiDB-lite"/>
    </source>
</evidence>
<feature type="compositionally biased region" description="Basic and acidic residues" evidence="1">
    <location>
        <begin position="434"/>
        <end position="446"/>
    </location>
</feature>
<feature type="compositionally biased region" description="Basic and acidic residues" evidence="1">
    <location>
        <begin position="550"/>
        <end position="562"/>
    </location>
</feature>
<feature type="region of interest" description="Disordered" evidence="1">
    <location>
        <begin position="292"/>
        <end position="562"/>
    </location>
</feature>
<evidence type="ECO:0000313" key="2">
    <source>
        <dbReference type="EMBL" id="KAK0611704.1"/>
    </source>
</evidence>
<sequence length="562" mass="63950">MDPATIASIVTLAVGAAIKIPDFNNSFKNILKSRKDLNDLQLLAEFCKDRLREFKAEINRLDIPPDLHRQTKSLIKYSRGVIQGLVDYNKKYGDSFWARCMHWAVAARRSRTEIFERRLQECALWVRIASATSFLLAYRGGCGRVPGVLELCQTRAQQLREDVVQAKAYWKKHPRRMEKYMAVAVKLGVFRRYWGLAHDPMFEVVKSELSTPAGTSLGLSSPEEPPPRQYWRGIPVAMAAGPMRRAPEEDTYEVGQEHGMYFAPPVIPMGPYFRYPAPVTGPWYAGQGYGTTSYVHDERQPPGHGQQRPLTPGSASEETPQRSEPMMTPAVTRPAAEPPNESRPIRSSTKDDQSPSRESRRRHIYEESRSTNRDSASRQPRSSRHPESSRRPDTSRRPESSRRPGSSRRRTGRDDNEDRESRYSRSSSQRSHTHRSEPHSDDDHVHSSRSSSLVSSIRDSIFSRTQSLSSRSSYVSMRSSEHSGRTERSRQSSRSSSVEAASLEPRRKRGADRRCPPNSAMNETKARERIRRAEQKSQSTSSGSAYTSEGRGRASRREERRR</sequence>
<proteinExistence type="predicted"/>
<feature type="compositionally biased region" description="Basic and acidic residues" evidence="1">
    <location>
        <begin position="524"/>
        <end position="535"/>
    </location>
</feature>
<gene>
    <name evidence="2" type="ORF">B0T14DRAFT_333953</name>
</gene>
<evidence type="ECO:0000313" key="3">
    <source>
        <dbReference type="Proteomes" id="UP001175000"/>
    </source>
</evidence>